<keyword evidence="12" id="KW-1185">Reference proteome</keyword>
<dbReference type="Pfam" id="PF00072">
    <property type="entry name" value="Response_reg"/>
    <property type="match status" value="1"/>
</dbReference>
<evidence type="ECO:0000256" key="3">
    <source>
        <dbReference type="ARBA" id="ARBA00022553"/>
    </source>
</evidence>
<dbReference type="Gene3D" id="3.40.50.2300">
    <property type="match status" value="1"/>
</dbReference>
<name>A0AA96LN09_9BACL</name>
<keyword evidence="5" id="KW-0805">Transcription regulation</keyword>
<feature type="domain" description="Response regulatory" evidence="10">
    <location>
        <begin position="3"/>
        <end position="120"/>
    </location>
</feature>
<evidence type="ECO:0000256" key="4">
    <source>
        <dbReference type="ARBA" id="ARBA00023012"/>
    </source>
</evidence>
<dbReference type="SMART" id="SM00342">
    <property type="entry name" value="HTH_ARAC"/>
    <property type="match status" value="1"/>
</dbReference>
<dbReference type="InterPro" id="IPR001789">
    <property type="entry name" value="Sig_transdc_resp-reg_receiver"/>
</dbReference>
<dbReference type="RefSeq" id="WP_314796609.1">
    <property type="nucleotide sequence ID" value="NZ_CP130319.1"/>
</dbReference>
<reference evidence="11" key="1">
    <citation type="submission" date="2022-02" db="EMBL/GenBank/DDBJ databases">
        <title>Paenibacillus sp. MBLB1832 Whole Genome Shotgun Sequencing.</title>
        <authorList>
            <person name="Hwang C.Y."/>
            <person name="Cho E.-S."/>
            <person name="Seo M.-J."/>
        </authorList>
    </citation>
    <scope>NUCLEOTIDE SEQUENCE</scope>
    <source>
        <strain evidence="11">MBLB1832</strain>
    </source>
</reference>
<evidence type="ECO:0000256" key="1">
    <source>
        <dbReference type="ARBA" id="ARBA00004496"/>
    </source>
</evidence>
<dbReference type="PANTHER" id="PTHR42713:SF3">
    <property type="entry name" value="TRANSCRIPTIONAL REGULATORY PROTEIN HPTR"/>
    <property type="match status" value="1"/>
</dbReference>
<dbReference type="EMBL" id="CP130319">
    <property type="protein sequence ID" value="WNR42834.1"/>
    <property type="molecule type" value="Genomic_DNA"/>
</dbReference>
<organism evidence="11 12">
    <name type="scientific">Paenibacillus roseopurpureus</name>
    <dbReference type="NCBI Taxonomy" id="2918901"/>
    <lineage>
        <taxon>Bacteria</taxon>
        <taxon>Bacillati</taxon>
        <taxon>Bacillota</taxon>
        <taxon>Bacilli</taxon>
        <taxon>Bacillales</taxon>
        <taxon>Paenibacillaceae</taxon>
        <taxon>Paenibacillus</taxon>
    </lineage>
</organism>
<dbReference type="GO" id="GO:0003700">
    <property type="term" value="F:DNA-binding transcription factor activity"/>
    <property type="evidence" value="ECO:0007669"/>
    <property type="project" value="InterPro"/>
</dbReference>
<dbReference type="AlphaFoldDB" id="A0AA96LN09"/>
<protein>
    <submittedName>
        <fullName evidence="11">Response regulator transcription factor</fullName>
    </submittedName>
</protein>
<evidence type="ECO:0000259" key="10">
    <source>
        <dbReference type="PROSITE" id="PS50110"/>
    </source>
</evidence>
<dbReference type="SUPFAM" id="SSF46689">
    <property type="entry name" value="Homeodomain-like"/>
    <property type="match status" value="2"/>
</dbReference>
<sequence>MWNIVIVDDDRSVLQGMKRMIPWEEFNARLVGEAMDGSEGLRIIQECSPDIVITDIYMPVMNGLDMIQQLRSTDFAGKIVILSGYSDFEYARQALRLGVDDYLSKPVTLNTLRELLGKLLGQLEQELTKKEEEEEIKVRLQKYEPYVRHERMRTLLIGLYSLQDKSFVEWAEEFQDGQSAHYVTMVMEMVRTDRMVGWTARDYLLLRFAVGNIAAELAAEEGLKIYFAELQHLQMAVLLHVDPGLPRKRAMETCRKLAERIHEAVTTYLRIELQIGLGSVKEEWKTIATGTQEAQIALLDKISNSEQGLPVFQYRPPVAGSEDEGGVRLRSLAWYQKLTEAVRQLDPAYGEAAIAELGDQLEGVSIAGLQRMGSELWTIWGYALYETGMNLNDMYAAGEIEKELKILLRPSQWKDWVLHKLLAICERFGRTDNVKHKKSVDFIVAYVHEHYAEEIRLQELAEKLYISRNYLSNIFRNATGETFNDYVTRVRIEKAKKLILQGNLMVYEIAEAVGYKNVSYFTTLFKKQTGRSPSEFSKGY</sequence>
<proteinExistence type="predicted"/>
<dbReference type="PANTHER" id="PTHR42713">
    <property type="entry name" value="HISTIDINE KINASE-RELATED"/>
    <property type="match status" value="1"/>
</dbReference>
<dbReference type="InterPro" id="IPR020449">
    <property type="entry name" value="Tscrpt_reg_AraC-type_HTH"/>
</dbReference>
<gene>
    <name evidence="11" type="ORF">MJB10_17125</name>
</gene>
<evidence type="ECO:0000313" key="11">
    <source>
        <dbReference type="EMBL" id="WNR42834.1"/>
    </source>
</evidence>
<evidence type="ECO:0000259" key="9">
    <source>
        <dbReference type="PROSITE" id="PS01124"/>
    </source>
</evidence>
<dbReference type="PRINTS" id="PR00032">
    <property type="entry name" value="HTHARAC"/>
</dbReference>
<evidence type="ECO:0000256" key="2">
    <source>
        <dbReference type="ARBA" id="ARBA00022490"/>
    </source>
</evidence>
<dbReference type="InterPro" id="IPR011006">
    <property type="entry name" value="CheY-like_superfamily"/>
</dbReference>
<accession>A0AA96LN09</accession>
<evidence type="ECO:0000313" key="12">
    <source>
        <dbReference type="Proteomes" id="UP001304650"/>
    </source>
</evidence>
<comment type="subcellular location">
    <subcellularLocation>
        <location evidence="1">Cytoplasm</location>
    </subcellularLocation>
</comment>
<evidence type="ECO:0000256" key="7">
    <source>
        <dbReference type="ARBA" id="ARBA00023163"/>
    </source>
</evidence>
<keyword evidence="6" id="KW-0238">DNA-binding</keyword>
<keyword evidence="2" id="KW-0963">Cytoplasm</keyword>
<feature type="modified residue" description="4-aspartylphosphate" evidence="8">
    <location>
        <position position="55"/>
    </location>
</feature>
<dbReference type="Pfam" id="PF12833">
    <property type="entry name" value="HTH_18"/>
    <property type="match status" value="1"/>
</dbReference>
<evidence type="ECO:0000256" key="6">
    <source>
        <dbReference type="ARBA" id="ARBA00023125"/>
    </source>
</evidence>
<keyword evidence="7" id="KW-0804">Transcription</keyword>
<keyword evidence="4" id="KW-0902">Two-component regulatory system</keyword>
<dbReference type="Gene3D" id="1.10.10.60">
    <property type="entry name" value="Homeodomain-like"/>
    <property type="match status" value="2"/>
</dbReference>
<dbReference type="InterPro" id="IPR018060">
    <property type="entry name" value="HTH_AraC"/>
</dbReference>
<dbReference type="InterPro" id="IPR018062">
    <property type="entry name" value="HTH_AraC-typ_CS"/>
</dbReference>
<dbReference type="SUPFAM" id="SSF52172">
    <property type="entry name" value="CheY-like"/>
    <property type="match status" value="1"/>
</dbReference>
<feature type="domain" description="HTH araC/xylS-type" evidence="9">
    <location>
        <begin position="441"/>
        <end position="539"/>
    </location>
</feature>
<dbReference type="PROSITE" id="PS00041">
    <property type="entry name" value="HTH_ARAC_FAMILY_1"/>
    <property type="match status" value="1"/>
</dbReference>
<keyword evidence="3 8" id="KW-0597">Phosphoprotein</keyword>
<dbReference type="InterPro" id="IPR051552">
    <property type="entry name" value="HptR"/>
</dbReference>
<dbReference type="PROSITE" id="PS01124">
    <property type="entry name" value="HTH_ARAC_FAMILY_2"/>
    <property type="match status" value="1"/>
</dbReference>
<dbReference type="GO" id="GO:0043565">
    <property type="term" value="F:sequence-specific DNA binding"/>
    <property type="evidence" value="ECO:0007669"/>
    <property type="project" value="InterPro"/>
</dbReference>
<dbReference type="InterPro" id="IPR009057">
    <property type="entry name" value="Homeodomain-like_sf"/>
</dbReference>
<evidence type="ECO:0000256" key="8">
    <source>
        <dbReference type="PROSITE-ProRule" id="PRU00169"/>
    </source>
</evidence>
<dbReference type="PROSITE" id="PS50110">
    <property type="entry name" value="RESPONSE_REGULATORY"/>
    <property type="match status" value="1"/>
</dbReference>
<dbReference type="Proteomes" id="UP001304650">
    <property type="component" value="Chromosome"/>
</dbReference>
<dbReference type="CDD" id="cd17536">
    <property type="entry name" value="REC_YesN-like"/>
    <property type="match status" value="1"/>
</dbReference>
<dbReference type="GO" id="GO:0005737">
    <property type="term" value="C:cytoplasm"/>
    <property type="evidence" value="ECO:0007669"/>
    <property type="project" value="UniProtKB-SubCell"/>
</dbReference>
<dbReference type="KEGG" id="proo:MJB10_17125"/>
<dbReference type="GO" id="GO:0000160">
    <property type="term" value="P:phosphorelay signal transduction system"/>
    <property type="evidence" value="ECO:0007669"/>
    <property type="project" value="UniProtKB-KW"/>
</dbReference>
<evidence type="ECO:0000256" key="5">
    <source>
        <dbReference type="ARBA" id="ARBA00023015"/>
    </source>
</evidence>
<dbReference type="SMART" id="SM00448">
    <property type="entry name" value="REC"/>
    <property type="match status" value="1"/>
</dbReference>